<dbReference type="STRING" id="1612.ABB44_08365"/>
<feature type="transmembrane region" description="Helical" evidence="1">
    <location>
        <begin position="369"/>
        <end position="393"/>
    </location>
</feature>
<reference evidence="2 3" key="1">
    <citation type="journal article" date="2019" name="Appl. Microbiol. Biotechnol.">
        <title>Uncovering carbohydrate metabolism through a genotype-phenotype association study of 56 lactic acid bacteria genomes.</title>
        <authorList>
            <person name="Buron-Moles G."/>
            <person name="Chailyan A."/>
            <person name="Dolejs I."/>
            <person name="Forster J."/>
            <person name="Miks M.H."/>
        </authorList>
    </citation>
    <scope>NUCLEOTIDE SEQUENCE [LARGE SCALE GENOMIC DNA]</scope>
    <source>
        <strain evidence="2 3">ATCC 29644</strain>
    </source>
</reference>
<feature type="transmembrane region" description="Helical" evidence="1">
    <location>
        <begin position="32"/>
        <end position="51"/>
    </location>
</feature>
<keyword evidence="3" id="KW-1185">Reference proteome</keyword>
<keyword evidence="1" id="KW-0472">Membrane</keyword>
<dbReference type="AlphaFoldDB" id="A0A4R5NJM0"/>
<feature type="transmembrane region" description="Helical" evidence="1">
    <location>
        <begin position="297"/>
        <end position="319"/>
    </location>
</feature>
<feature type="transmembrane region" description="Helical" evidence="1">
    <location>
        <begin position="60"/>
        <end position="78"/>
    </location>
</feature>
<gene>
    <name evidence="2" type="ORF">C5L30_000196</name>
</gene>
<sequence length="396" mass="43273">MTYLLSFTIIMVFLLIGEWVSAATKAFVPSIFITAVLFTIGYWTILPKNVVPQASYTTQFVGVAMSLLLVQMGTLMNLKELFKQWKAVCIALLGVVGTLALTLSIGSLFFNWKTVVAAVPPLTGGIVAALLLTNGLKAAGITTLVALPVSMFIMHSMIGYPLTSVLLRKEGLRLTKIYRKQKDDPNSEAVKIVQQHQSSEKQQKLLINLPTRYQSPIFIIARVALIALLANWVGILTHNVINANVICLVFGVIAHQVGFLETDALNKAKVFNWLMYGLLAYIFSQLSLTTPQIIGKIILQIVVLILLGILGMFIASFILAKPFGMSREMAFACSLTALFGFPADFILTTEVCHTIAKDPDEEAYLTEKILPKMLVGGFATVSVASVIIASVFLKLL</sequence>
<dbReference type="CDD" id="cd21416">
    <property type="entry name" value="HDC_protein"/>
    <property type="match status" value="1"/>
</dbReference>
<dbReference type="OrthoDB" id="3243277at2"/>
<keyword evidence="1" id="KW-1133">Transmembrane helix</keyword>
<dbReference type="RefSeq" id="WP_010019340.1">
    <property type="nucleotide sequence ID" value="NZ_PUFN01000004.1"/>
</dbReference>
<evidence type="ECO:0000256" key="1">
    <source>
        <dbReference type="SAM" id="Phobius"/>
    </source>
</evidence>
<evidence type="ECO:0000313" key="3">
    <source>
        <dbReference type="Proteomes" id="UP000295257"/>
    </source>
</evidence>
<accession>A0A4R5NJM0</accession>
<feature type="transmembrane region" description="Helical" evidence="1">
    <location>
        <begin position="241"/>
        <end position="261"/>
    </location>
</feature>
<organism evidence="2 3">
    <name type="scientific">Companilactobacillus farciminis</name>
    <dbReference type="NCBI Taxonomy" id="1612"/>
    <lineage>
        <taxon>Bacteria</taxon>
        <taxon>Bacillati</taxon>
        <taxon>Bacillota</taxon>
        <taxon>Bacilli</taxon>
        <taxon>Lactobacillales</taxon>
        <taxon>Lactobacillaceae</taxon>
        <taxon>Companilactobacillus</taxon>
    </lineage>
</organism>
<dbReference type="InterPro" id="IPR049576">
    <property type="entry name" value="HDC-like"/>
</dbReference>
<dbReference type="Proteomes" id="UP000295257">
    <property type="component" value="Unassembled WGS sequence"/>
</dbReference>
<evidence type="ECO:0008006" key="4">
    <source>
        <dbReference type="Google" id="ProtNLM"/>
    </source>
</evidence>
<name>A0A4R5NJM0_9LACO</name>
<dbReference type="EMBL" id="PUFN01000004">
    <property type="protein sequence ID" value="TDG74480.1"/>
    <property type="molecule type" value="Genomic_DNA"/>
</dbReference>
<proteinExistence type="predicted"/>
<protein>
    <recommendedName>
        <fullName evidence="4">Sodium:glutamate symporter</fullName>
    </recommendedName>
</protein>
<feature type="transmembrane region" description="Helical" evidence="1">
    <location>
        <begin position="84"/>
        <end position="103"/>
    </location>
</feature>
<comment type="caution">
    <text evidence="2">The sequence shown here is derived from an EMBL/GenBank/DDBJ whole genome shotgun (WGS) entry which is preliminary data.</text>
</comment>
<feature type="transmembrane region" description="Helical" evidence="1">
    <location>
        <begin position="217"/>
        <end position="235"/>
    </location>
</feature>
<evidence type="ECO:0000313" key="2">
    <source>
        <dbReference type="EMBL" id="TDG74480.1"/>
    </source>
</evidence>
<feature type="transmembrane region" description="Helical" evidence="1">
    <location>
        <begin position="273"/>
        <end position="291"/>
    </location>
</feature>
<keyword evidence="1" id="KW-0812">Transmembrane</keyword>